<dbReference type="PANTHER" id="PTHR45676">
    <property type="entry name" value="RING-H2 FINGER PROTEIN ATL51-RELATED"/>
    <property type="match status" value="1"/>
</dbReference>
<comment type="caution">
    <text evidence="7">The sequence shown here is derived from an EMBL/GenBank/DDBJ whole genome shotgun (WGS) entry which is preliminary data.</text>
</comment>
<keyword evidence="2" id="KW-0862">Zinc</keyword>
<reference evidence="7 8" key="1">
    <citation type="submission" date="2024-10" db="EMBL/GenBank/DDBJ databases">
        <authorList>
            <person name="Kim D."/>
        </authorList>
    </citation>
    <scope>NUCLEOTIDE SEQUENCE [LARGE SCALE GENOMIC DNA]</scope>
    <source>
        <strain evidence="7">BH-2024</strain>
    </source>
</reference>
<protein>
    <recommendedName>
        <fullName evidence="6">RING-type domain-containing protein</fullName>
    </recommendedName>
</protein>
<dbReference type="InterPro" id="IPR001841">
    <property type="entry name" value="Znf_RING"/>
</dbReference>
<evidence type="ECO:0000256" key="4">
    <source>
        <dbReference type="SAM" id="MobiDB-lite"/>
    </source>
</evidence>
<keyword evidence="8" id="KW-1185">Reference proteome</keyword>
<keyword evidence="1 3" id="KW-0863">Zinc-finger</keyword>
<feature type="region of interest" description="Disordered" evidence="4">
    <location>
        <begin position="177"/>
        <end position="200"/>
    </location>
</feature>
<name>A0ABD2LQY7_9BILA</name>
<evidence type="ECO:0000259" key="6">
    <source>
        <dbReference type="PROSITE" id="PS50089"/>
    </source>
</evidence>
<dbReference type="SMART" id="SM00184">
    <property type="entry name" value="RING"/>
    <property type="match status" value="1"/>
</dbReference>
<evidence type="ECO:0000256" key="1">
    <source>
        <dbReference type="ARBA" id="ARBA00022771"/>
    </source>
</evidence>
<evidence type="ECO:0000313" key="7">
    <source>
        <dbReference type="EMBL" id="KAL3117521.1"/>
    </source>
</evidence>
<feature type="signal peptide" evidence="5">
    <location>
        <begin position="1"/>
        <end position="20"/>
    </location>
</feature>
<gene>
    <name evidence="7" type="ORF">niasHT_002838</name>
</gene>
<feature type="chain" id="PRO_5044806073" description="RING-type domain-containing protein" evidence="5">
    <location>
        <begin position="21"/>
        <end position="200"/>
    </location>
</feature>
<feature type="domain" description="RING-type" evidence="6">
    <location>
        <begin position="63"/>
        <end position="111"/>
    </location>
</feature>
<dbReference type="SUPFAM" id="SSF57850">
    <property type="entry name" value="RING/U-box"/>
    <property type="match status" value="1"/>
</dbReference>
<organism evidence="7 8">
    <name type="scientific">Heterodera trifolii</name>
    <dbReference type="NCBI Taxonomy" id="157864"/>
    <lineage>
        <taxon>Eukaryota</taxon>
        <taxon>Metazoa</taxon>
        <taxon>Ecdysozoa</taxon>
        <taxon>Nematoda</taxon>
        <taxon>Chromadorea</taxon>
        <taxon>Rhabditida</taxon>
        <taxon>Tylenchina</taxon>
        <taxon>Tylenchomorpha</taxon>
        <taxon>Tylenchoidea</taxon>
        <taxon>Heteroderidae</taxon>
        <taxon>Heteroderinae</taxon>
        <taxon>Heterodera</taxon>
    </lineage>
</organism>
<dbReference type="PROSITE" id="PS50089">
    <property type="entry name" value="ZF_RING_2"/>
    <property type="match status" value="1"/>
</dbReference>
<dbReference type="EMBL" id="JBICBT010000319">
    <property type="protein sequence ID" value="KAL3117521.1"/>
    <property type="molecule type" value="Genomic_DNA"/>
</dbReference>
<dbReference type="GO" id="GO:0008270">
    <property type="term" value="F:zinc ion binding"/>
    <property type="evidence" value="ECO:0007669"/>
    <property type="project" value="UniProtKB-KW"/>
</dbReference>
<evidence type="ECO:0000256" key="2">
    <source>
        <dbReference type="ARBA" id="ARBA00022833"/>
    </source>
</evidence>
<accession>A0ABD2LQY7</accession>
<keyword evidence="1 3" id="KW-0479">Metal-binding</keyword>
<evidence type="ECO:0000256" key="5">
    <source>
        <dbReference type="SAM" id="SignalP"/>
    </source>
</evidence>
<sequence length="200" mass="23056">MNILLIFVLLISILALFCNCMDKNGKRKAAKNVENAQPSAGPTDGQNLTAIFENKENSNEEICSICLDEDNLLNTEPENAEMKELINCKHRFHRKCIDGWLKINKNCPICRVNDGDNESPPREREVEWTGTTYRSRPTVAHDDSRGEVEWAGTNYRSRPTVAHDDFRGEVEWTGTTYRSRPTVRREEMNRAASRRGYRRH</sequence>
<dbReference type="Pfam" id="PF13639">
    <property type="entry name" value="zf-RING_2"/>
    <property type="match status" value="1"/>
</dbReference>
<dbReference type="Proteomes" id="UP001620626">
    <property type="component" value="Unassembled WGS sequence"/>
</dbReference>
<evidence type="ECO:0000313" key="8">
    <source>
        <dbReference type="Proteomes" id="UP001620626"/>
    </source>
</evidence>
<dbReference type="InterPro" id="IPR013083">
    <property type="entry name" value="Znf_RING/FYVE/PHD"/>
</dbReference>
<evidence type="ECO:0000256" key="3">
    <source>
        <dbReference type="PROSITE-ProRule" id="PRU00175"/>
    </source>
</evidence>
<dbReference type="AlphaFoldDB" id="A0ABD2LQY7"/>
<proteinExistence type="predicted"/>
<keyword evidence="5" id="KW-0732">Signal</keyword>
<dbReference type="Gene3D" id="3.30.40.10">
    <property type="entry name" value="Zinc/RING finger domain, C3HC4 (zinc finger)"/>
    <property type="match status" value="1"/>
</dbReference>